<evidence type="ECO:0000256" key="9">
    <source>
        <dbReference type="ARBA" id="ARBA00022909"/>
    </source>
</evidence>
<evidence type="ECO:0000256" key="7">
    <source>
        <dbReference type="ARBA" id="ARBA00022777"/>
    </source>
</evidence>
<keyword evidence="7 14" id="KW-0418">Kinase</keyword>
<dbReference type="PANTHER" id="PTHR43071">
    <property type="entry name" value="2-AMINO-4-HYDROXY-6-HYDROXYMETHYLDIHYDROPTERIDINE PYROPHOSPHOKINASE"/>
    <property type="match status" value="1"/>
</dbReference>
<dbReference type="AlphaFoldDB" id="A0A844M2N9"/>
<accession>A0A844M2N9</accession>
<dbReference type="GO" id="GO:0016301">
    <property type="term" value="F:kinase activity"/>
    <property type="evidence" value="ECO:0007669"/>
    <property type="project" value="UniProtKB-KW"/>
</dbReference>
<dbReference type="InterPro" id="IPR000550">
    <property type="entry name" value="Hppk"/>
</dbReference>
<evidence type="ECO:0000313" key="15">
    <source>
        <dbReference type="Proteomes" id="UP000442109"/>
    </source>
</evidence>
<evidence type="ECO:0000256" key="11">
    <source>
        <dbReference type="ARBA" id="ARBA00029766"/>
    </source>
</evidence>
<dbReference type="SUPFAM" id="SSF55083">
    <property type="entry name" value="6-hydroxymethyl-7,8-dihydropterin pyrophosphokinase, HPPK"/>
    <property type="match status" value="1"/>
</dbReference>
<evidence type="ECO:0000256" key="12">
    <source>
        <dbReference type="ARBA" id="ARBA00033413"/>
    </source>
</evidence>
<gene>
    <name evidence="14" type="primary">folK</name>
    <name evidence="14" type="ORF">GB996_09670</name>
</gene>
<comment type="similarity">
    <text evidence="2">Belongs to the HPPK family.</text>
</comment>
<dbReference type="EMBL" id="WFKQ01000010">
    <property type="protein sequence ID" value="MUG33064.1"/>
    <property type="molecule type" value="Genomic_DNA"/>
</dbReference>
<sequence length="175" mass="19261">MVNLSESRALKTCYLGLGGNLSNELGTPSEHIAKAIASLSAHPQIEQVRASSLYASKPMGPQDQPDFINAVVELQTSLSAQQLLEVCQHLEQQAQRVRLRRWGERSLDVDVLLYGDENVSTRTLTVPHPGIKLRNFVLIPLAELNAKLVIQGELITDLAPTNDWTGLTRLDDNPS</sequence>
<dbReference type="CDD" id="cd00483">
    <property type="entry name" value="HPPK"/>
    <property type="match status" value="1"/>
</dbReference>
<comment type="pathway">
    <text evidence="1">Cofactor biosynthesis; tetrahydrofolate biosynthesis; 2-amino-4-hydroxy-6-hydroxymethyl-7,8-dihydropteridine diphosphate from 7,8-dihydroneopterin triphosphate: step 4/4.</text>
</comment>
<evidence type="ECO:0000256" key="6">
    <source>
        <dbReference type="ARBA" id="ARBA00022741"/>
    </source>
</evidence>
<evidence type="ECO:0000256" key="5">
    <source>
        <dbReference type="ARBA" id="ARBA00022679"/>
    </source>
</evidence>
<evidence type="ECO:0000256" key="10">
    <source>
        <dbReference type="ARBA" id="ARBA00029409"/>
    </source>
</evidence>
<dbReference type="Pfam" id="PF01288">
    <property type="entry name" value="HPPK"/>
    <property type="match status" value="1"/>
</dbReference>
<keyword evidence="15" id="KW-1185">Reference proteome</keyword>
<dbReference type="GO" id="GO:0005524">
    <property type="term" value="F:ATP binding"/>
    <property type="evidence" value="ECO:0007669"/>
    <property type="project" value="UniProtKB-KW"/>
</dbReference>
<dbReference type="PROSITE" id="PS00794">
    <property type="entry name" value="HPPK"/>
    <property type="match status" value="1"/>
</dbReference>
<evidence type="ECO:0000256" key="2">
    <source>
        <dbReference type="ARBA" id="ARBA00005810"/>
    </source>
</evidence>
<evidence type="ECO:0000259" key="13">
    <source>
        <dbReference type="PROSITE" id="PS00794"/>
    </source>
</evidence>
<evidence type="ECO:0000256" key="3">
    <source>
        <dbReference type="ARBA" id="ARBA00013253"/>
    </source>
</evidence>
<dbReference type="EC" id="2.7.6.3" evidence="3"/>
<dbReference type="NCBIfam" id="TIGR01498">
    <property type="entry name" value="folK"/>
    <property type="match status" value="1"/>
</dbReference>
<dbReference type="Proteomes" id="UP000442109">
    <property type="component" value="Unassembled WGS sequence"/>
</dbReference>
<proteinExistence type="inferred from homology"/>
<evidence type="ECO:0000256" key="1">
    <source>
        <dbReference type="ARBA" id="ARBA00005051"/>
    </source>
</evidence>
<dbReference type="RefSeq" id="WP_155587545.1">
    <property type="nucleotide sequence ID" value="NZ_WFKQ01000010.1"/>
</dbReference>
<keyword evidence="5 14" id="KW-0808">Transferase</keyword>
<dbReference type="Gene3D" id="3.30.70.560">
    <property type="entry name" value="7,8-Dihydro-6-hydroxymethylpterin-pyrophosphokinase HPPK"/>
    <property type="match status" value="1"/>
</dbReference>
<protein>
    <recommendedName>
        <fullName evidence="4">2-amino-4-hydroxy-6-hydroxymethyldihydropteridine pyrophosphokinase</fullName>
        <ecNumber evidence="3">2.7.6.3</ecNumber>
    </recommendedName>
    <alternativeName>
        <fullName evidence="11">6-hydroxymethyl-7,8-dihydropterin pyrophosphokinase</fullName>
    </alternativeName>
    <alternativeName>
        <fullName evidence="12">7,8-dihydro-6-hydroxymethylpterin-pyrophosphokinase</fullName>
    </alternativeName>
</protein>
<keyword evidence="9" id="KW-0289">Folate biosynthesis</keyword>
<dbReference type="UniPathway" id="UPA00077">
    <property type="reaction ID" value="UER00155"/>
</dbReference>
<dbReference type="GO" id="GO:0046654">
    <property type="term" value="P:tetrahydrofolate biosynthetic process"/>
    <property type="evidence" value="ECO:0007669"/>
    <property type="project" value="UniProtKB-UniPathway"/>
</dbReference>
<dbReference type="GO" id="GO:0003848">
    <property type="term" value="F:2-amino-4-hydroxy-6-hydroxymethyldihydropteridine diphosphokinase activity"/>
    <property type="evidence" value="ECO:0007669"/>
    <property type="project" value="UniProtKB-EC"/>
</dbReference>
<organism evidence="14 15">
    <name type="scientific">Psychrobacter sanguinis</name>
    <dbReference type="NCBI Taxonomy" id="861445"/>
    <lineage>
        <taxon>Bacteria</taxon>
        <taxon>Pseudomonadati</taxon>
        <taxon>Pseudomonadota</taxon>
        <taxon>Gammaproteobacteria</taxon>
        <taxon>Moraxellales</taxon>
        <taxon>Moraxellaceae</taxon>
        <taxon>Psychrobacter</taxon>
    </lineage>
</organism>
<keyword evidence="6" id="KW-0547">Nucleotide-binding</keyword>
<dbReference type="PANTHER" id="PTHR43071:SF1">
    <property type="entry name" value="2-AMINO-4-HYDROXY-6-HYDROXYMETHYLDIHYDROPTERIDINE PYROPHOSPHOKINASE"/>
    <property type="match status" value="1"/>
</dbReference>
<dbReference type="InterPro" id="IPR035907">
    <property type="entry name" value="Hppk_sf"/>
</dbReference>
<evidence type="ECO:0000256" key="8">
    <source>
        <dbReference type="ARBA" id="ARBA00022840"/>
    </source>
</evidence>
<keyword evidence="8" id="KW-0067">ATP-binding</keyword>
<comment type="caution">
    <text evidence="14">The sequence shown here is derived from an EMBL/GenBank/DDBJ whole genome shotgun (WGS) entry which is preliminary data.</text>
</comment>
<dbReference type="GO" id="GO:0046656">
    <property type="term" value="P:folic acid biosynthetic process"/>
    <property type="evidence" value="ECO:0007669"/>
    <property type="project" value="UniProtKB-KW"/>
</dbReference>
<evidence type="ECO:0000313" key="14">
    <source>
        <dbReference type="EMBL" id="MUG33064.1"/>
    </source>
</evidence>
<name>A0A844M2N9_9GAMM</name>
<reference evidence="14 15" key="1">
    <citation type="journal article" date="2019" name="PLoS ONE">
        <title>Pup mortality in New Zealand sea lions (Phocarctos hookeri) at Enderby Island, Auckland Islands, 2013-18.</title>
        <authorList>
            <person name="Michael S.A."/>
            <person name="Hayman D.T.S."/>
            <person name="Gray R."/>
            <person name="Zhang J."/>
            <person name="Rogers L."/>
            <person name="Roe W.D."/>
        </authorList>
    </citation>
    <scope>NUCLEOTIDE SEQUENCE [LARGE SCALE GENOMIC DNA]</scope>
    <source>
        <strain evidence="14 15">SM868</strain>
    </source>
</reference>
<dbReference type="OrthoDB" id="9808041at2"/>
<evidence type="ECO:0000256" key="4">
    <source>
        <dbReference type="ARBA" id="ARBA00016218"/>
    </source>
</evidence>
<comment type="function">
    <text evidence="10">Catalyzes the transfer of pyrophosphate from adenosine triphosphate (ATP) to 6-hydroxymethyl-7,8-dihydropterin, an enzymatic step in folate biosynthesis pathway.</text>
</comment>
<feature type="domain" description="7,8-dihydro-6-hydroxymethylpterin-pyrophosphokinase" evidence="13">
    <location>
        <begin position="101"/>
        <end position="112"/>
    </location>
</feature>